<dbReference type="Gene3D" id="3.40.50.150">
    <property type="entry name" value="Vaccinia Virus protein VP39"/>
    <property type="match status" value="1"/>
</dbReference>
<dbReference type="PANTHER" id="PTHR43464">
    <property type="entry name" value="METHYLTRANSFERASE"/>
    <property type="match status" value="1"/>
</dbReference>
<dbReference type="PANTHER" id="PTHR43464:SF19">
    <property type="entry name" value="UBIQUINONE BIOSYNTHESIS O-METHYLTRANSFERASE, MITOCHONDRIAL"/>
    <property type="match status" value="1"/>
</dbReference>
<evidence type="ECO:0000256" key="3">
    <source>
        <dbReference type="ARBA" id="ARBA00022691"/>
    </source>
</evidence>
<dbReference type="SUPFAM" id="SSF53335">
    <property type="entry name" value="S-adenosyl-L-methionine-dependent methyltransferases"/>
    <property type="match status" value="1"/>
</dbReference>
<keyword evidence="6" id="KW-1185">Reference proteome</keyword>
<dbReference type="Pfam" id="PF13649">
    <property type="entry name" value="Methyltransf_25"/>
    <property type="match status" value="1"/>
</dbReference>
<evidence type="ECO:0000313" key="6">
    <source>
        <dbReference type="Proteomes" id="UP000218287"/>
    </source>
</evidence>
<dbReference type="Proteomes" id="UP000218287">
    <property type="component" value="Chromosome"/>
</dbReference>
<sequence length="249" mass="28894">MTTKNRYAEYDSLASMYDDQGTQRHDIVVEQLEQLVLQHLPKPARILDICCGTGQIAQRLLQKGYQVIGIDSSEEMLRYARKNAPHAEFILEDARFFQFTSTFHAVISTDVGLNLINTLEELKRVFQNVYQALRENGIFIFDLYVEELCIEDWQTTKIQGEAKENNAWINQFDYDAETKIGCDRTTRFELIDGQWQRFNMTFNWKLYSITDIKSALAKVGYTDIVFYNIKNDFGIESSGHVGCFVCRKS</sequence>
<evidence type="ECO:0000256" key="2">
    <source>
        <dbReference type="ARBA" id="ARBA00022679"/>
    </source>
</evidence>
<keyword evidence="3" id="KW-0949">S-adenosyl-L-methionine</keyword>
<dbReference type="Gene3D" id="2.20.25.110">
    <property type="entry name" value="S-adenosyl-L-methionine-dependent methyltransferases"/>
    <property type="match status" value="1"/>
</dbReference>
<proteinExistence type="predicted"/>
<dbReference type="AlphaFoldDB" id="A0A1Z4GCU2"/>
<dbReference type="EMBL" id="AP018174">
    <property type="protein sequence ID" value="BAY15302.1"/>
    <property type="molecule type" value="Genomic_DNA"/>
</dbReference>
<gene>
    <name evidence="5" type="ORF">NIES21_11180</name>
</gene>
<evidence type="ECO:0000259" key="4">
    <source>
        <dbReference type="Pfam" id="PF13649"/>
    </source>
</evidence>
<dbReference type="InterPro" id="IPR029063">
    <property type="entry name" value="SAM-dependent_MTases_sf"/>
</dbReference>
<dbReference type="OrthoDB" id="9804312at2"/>
<keyword evidence="2 5" id="KW-0808">Transferase</keyword>
<dbReference type="GO" id="GO:0008168">
    <property type="term" value="F:methyltransferase activity"/>
    <property type="evidence" value="ECO:0007669"/>
    <property type="project" value="UniProtKB-KW"/>
</dbReference>
<reference evidence="5 6" key="1">
    <citation type="submission" date="2017-06" db="EMBL/GenBank/DDBJ databases">
        <title>Genome sequencing of cyanobaciteial culture collection at National Institute for Environmental Studies (NIES).</title>
        <authorList>
            <person name="Hirose Y."/>
            <person name="Shimura Y."/>
            <person name="Fujisawa T."/>
            <person name="Nakamura Y."/>
            <person name="Kawachi M."/>
        </authorList>
    </citation>
    <scope>NUCLEOTIDE SEQUENCE [LARGE SCALE GENOMIC DNA]</scope>
    <source>
        <strain evidence="5 6">NIES-21</strain>
    </source>
</reference>
<protein>
    <submittedName>
        <fullName evidence="5">Type 12 methyltransferase</fullName>
    </submittedName>
</protein>
<organism evidence="5 6">
    <name type="scientific">Anabaenopsis circularis NIES-21</name>
    <dbReference type="NCBI Taxonomy" id="1085406"/>
    <lineage>
        <taxon>Bacteria</taxon>
        <taxon>Bacillati</taxon>
        <taxon>Cyanobacteriota</taxon>
        <taxon>Cyanophyceae</taxon>
        <taxon>Nostocales</taxon>
        <taxon>Nodulariaceae</taxon>
        <taxon>Anabaenopsis</taxon>
    </lineage>
</organism>
<evidence type="ECO:0000313" key="5">
    <source>
        <dbReference type="EMBL" id="BAY15302.1"/>
    </source>
</evidence>
<keyword evidence="1 5" id="KW-0489">Methyltransferase</keyword>
<dbReference type="CDD" id="cd02440">
    <property type="entry name" value="AdoMet_MTases"/>
    <property type="match status" value="1"/>
</dbReference>
<evidence type="ECO:0000256" key="1">
    <source>
        <dbReference type="ARBA" id="ARBA00022603"/>
    </source>
</evidence>
<dbReference type="InterPro" id="IPR041698">
    <property type="entry name" value="Methyltransf_25"/>
</dbReference>
<feature type="domain" description="Methyltransferase" evidence="4">
    <location>
        <begin position="46"/>
        <end position="137"/>
    </location>
</feature>
<name>A0A1Z4GCU2_9CYAN</name>
<accession>A0A1Z4GCU2</accession>
<dbReference type="GO" id="GO:0032259">
    <property type="term" value="P:methylation"/>
    <property type="evidence" value="ECO:0007669"/>
    <property type="project" value="UniProtKB-KW"/>
</dbReference>